<dbReference type="Proteomes" id="UP000766904">
    <property type="component" value="Unassembled WGS sequence"/>
</dbReference>
<dbReference type="InterPro" id="IPR001645">
    <property type="entry name" value="Folylpolyglutamate_synth"/>
</dbReference>
<keyword evidence="12" id="KW-0067">ATP-binding</keyword>
<dbReference type="InterPro" id="IPR045031">
    <property type="entry name" value="DHP_synth-like"/>
</dbReference>
<comment type="cofactor">
    <cofactor evidence="2">
        <name>Mg(2+)</name>
        <dbReference type="ChEBI" id="CHEBI:18420"/>
    </cofactor>
</comment>
<dbReference type="GO" id="GO:0005524">
    <property type="term" value="F:ATP binding"/>
    <property type="evidence" value="ECO:0007669"/>
    <property type="project" value="UniProtKB-KW"/>
</dbReference>
<dbReference type="PANTHER" id="PTHR20941">
    <property type="entry name" value="FOLATE SYNTHESIS PROTEINS"/>
    <property type="match status" value="1"/>
</dbReference>
<dbReference type="Gene3D" id="3.20.20.20">
    <property type="entry name" value="Dihydropteroate synthase-like"/>
    <property type="match status" value="1"/>
</dbReference>
<evidence type="ECO:0000256" key="10">
    <source>
        <dbReference type="ARBA" id="ARBA00022723"/>
    </source>
</evidence>
<protein>
    <recommendedName>
        <fullName evidence="19">Probable bifunctional folylpolyglutamate synthase/dihydropteroate synthase</fullName>
        <ecNumber evidence="6">2.5.1.15</ecNumber>
        <ecNumber evidence="7">6.3.2.17</ecNumber>
    </recommendedName>
</protein>
<dbReference type="PROSITE" id="PS00793">
    <property type="entry name" value="DHPS_2"/>
    <property type="match status" value="1"/>
</dbReference>
<dbReference type="PROSITE" id="PS01012">
    <property type="entry name" value="FOLYLPOLYGLU_SYNT_2"/>
    <property type="match status" value="1"/>
</dbReference>
<dbReference type="GO" id="GO:0004326">
    <property type="term" value="F:tetrahydrofolylpolyglutamate synthase activity"/>
    <property type="evidence" value="ECO:0007669"/>
    <property type="project" value="UniProtKB-EC"/>
</dbReference>
<evidence type="ECO:0000256" key="3">
    <source>
        <dbReference type="ARBA" id="ARBA00004763"/>
    </source>
</evidence>
<comment type="function">
    <text evidence="17">Can complement an H.volcanii mutant strain that is thymidine auxotroph because it lacks the two dihydrofolate reductase genes encoded by hdrA and hdrB.</text>
</comment>
<dbReference type="CDD" id="cd00739">
    <property type="entry name" value="DHPS"/>
    <property type="match status" value="1"/>
</dbReference>
<keyword evidence="10" id="KW-0479">Metal-binding</keyword>
<dbReference type="PROSITE" id="PS50972">
    <property type="entry name" value="PTERIN_BINDING"/>
    <property type="match status" value="1"/>
</dbReference>
<dbReference type="InterPro" id="IPR036565">
    <property type="entry name" value="Mur-like_cat_sf"/>
</dbReference>
<evidence type="ECO:0000256" key="11">
    <source>
        <dbReference type="ARBA" id="ARBA00022741"/>
    </source>
</evidence>
<accession>A0A8J8TNJ0</accession>
<evidence type="ECO:0000256" key="9">
    <source>
        <dbReference type="ARBA" id="ARBA00022679"/>
    </source>
</evidence>
<dbReference type="EMBL" id="PHNJ01000019">
    <property type="protein sequence ID" value="TYL36368.1"/>
    <property type="molecule type" value="Genomic_DNA"/>
</dbReference>
<dbReference type="SUPFAM" id="SSF53244">
    <property type="entry name" value="MurD-like peptide ligases, peptide-binding domain"/>
    <property type="match status" value="1"/>
</dbReference>
<dbReference type="GO" id="GO:0046654">
    <property type="term" value="P:tetrahydrofolate biosynthetic process"/>
    <property type="evidence" value="ECO:0007669"/>
    <property type="project" value="TreeGrafter"/>
</dbReference>
<dbReference type="GO" id="GO:0046656">
    <property type="term" value="P:folic acid biosynthetic process"/>
    <property type="evidence" value="ECO:0007669"/>
    <property type="project" value="UniProtKB-KW"/>
</dbReference>
<keyword evidence="14" id="KW-0289">Folate biosynthesis</keyword>
<evidence type="ECO:0000313" key="22">
    <source>
        <dbReference type="Proteomes" id="UP000766904"/>
    </source>
</evidence>
<dbReference type="InterPro" id="IPR013221">
    <property type="entry name" value="Mur_ligase_cen"/>
</dbReference>
<comment type="catalytic activity">
    <reaction evidence="1">
        <text>(7,8-dihydropterin-6-yl)methyl diphosphate + 4-aminobenzoate = 7,8-dihydropteroate + diphosphate</text>
        <dbReference type="Rhea" id="RHEA:19949"/>
        <dbReference type="ChEBI" id="CHEBI:17836"/>
        <dbReference type="ChEBI" id="CHEBI:17839"/>
        <dbReference type="ChEBI" id="CHEBI:33019"/>
        <dbReference type="ChEBI" id="CHEBI:72950"/>
        <dbReference type="EC" id="2.5.1.15"/>
    </reaction>
</comment>
<dbReference type="InterPro" id="IPR018109">
    <property type="entry name" value="Folylpolyglutamate_synth_CS"/>
</dbReference>
<keyword evidence="13" id="KW-0460">Magnesium</keyword>
<dbReference type="Gene3D" id="3.40.1190.10">
    <property type="entry name" value="Mur-like, catalytic domain"/>
    <property type="match status" value="1"/>
</dbReference>
<evidence type="ECO:0000256" key="1">
    <source>
        <dbReference type="ARBA" id="ARBA00000012"/>
    </source>
</evidence>
<dbReference type="Pfam" id="PF00809">
    <property type="entry name" value="Pterin_bind"/>
    <property type="match status" value="1"/>
</dbReference>
<dbReference type="FunFam" id="3.40.1190.10:FF:000011">
    <property type="entry name" value="Folylpolyglutamate synthase/dihydrofolate synthase"/>
    <property type="match status" value="1"/>
</dbReference>
<dbReference type="EC" id="6.3.2.17" evidence="7"/>
<dbReference type="InterPro" id="IPR011005">
    <property type="entry name" value="Dihydropteroate_synth-like_sf"/>
</dbReference>
<keyword evidence="9" id="KW-0808">Transferase</keyword>
<evidence type="ECO:0000259" key="20">
    <source>
        <dbReference type="PROSITE" id="PS50972"/>
    </source>
</evidence>
<evidence type="ECO:0000256" key="18">
    <source>
        <dbReference type="ARBA" id="ARBA00060901"/>
    </source>
</evidence>
<reference evidence="21" key="1">
    <citation type="submission" date="2017-11" db="EMBL/GenBank/DDBJ databases">
        <authorList>
            <person name="Kajale S.C."/>
            <person name="Sharma A."/>
        </authorList>
    </citation>
    <scope>NUCLEOTIDE SEQUENCE</scope>
    <source>
        <strain evidence="21">LS1_42</strain>
    </source>
</reference>
<dbReference type="InterPro" id="IPR006390">
    <property type="entry name" value="DHP_synth_dom"/>
</dbReference>
<dbReference type="SUPFAM" id="SSF53623">
    <property type="entry name" value="MurD-like peptide ligases, catalytic domain"/>
    <property type="match status" value="1"/>
</dbReference>
<keyword evidence="22" id="KW-1185">Reference proteome</keyword>
<evidence type="ECO:0000256" key="5">
    <source>
        <dbReference type="ARBA" id="ARBA00009951"/>
    </source>
</evidence>
<evidence type="ECO:0000256" key="12">
    <source>
        <dbReference type="ARBA" id="ARBA00022840"/>
    </source>
</evidence>
<dbReference type="Pfam" id="PF02875">
    <property type="entry name" value="Mur_ligase_C"/>
    <property type="match status" value="1"/>
</dbReference>
<comment type="pathway">
    <text evidence="3">Cofactor biosynthesis; tetrahydrofolate biosynthesis; 7,8-dihydrofolate from 2-amino-4-hydroxy-6-hydroxymethyl-7,8-dihydropteridine diphosphate and 4-aminobenzoate: step 1/2.</text>
</comment>
<dbReference type="SUPFAM" id="SSF51717">
    <property type="entry name" value="Dihydropteroate synthetase-like"/>
    <property type="match status" value="1"/>
</dbReference>
<dbReference type="NCBIfam" id="TIGR01499">
    <property type="entry name" value="folC"/>
    <property type="match status" value="1"/>
</dbReference>
<feature type="domain" description="Pterin-binding" evidence="20">
    <location>
        <begin position="562"/>
        <end position="812"/>
    </location>
</feature>
<dbReference type="Gene3D" id="3.90.190.20">
    <property type="entry name" value="Mur ligase, C-terminal domain"/>
    <property type="match status" value="1"/>
</dbReference>
<dbReference type="EC" id="2.5.1.15" evidence="6"/>
<evidence type="ECO:0000256" key="14">
    <source>
        <dbReference type="ARBA" id="ARBA00022909"/>
    </source>
</evidence>
<evidence type="ECO:0000256" key="6">
    <source>
        <dbReference type="ARBA" id="ARBA00012458"/>
    </source>
</evidence>
<dbReference type="OrthoDB" id="75177at2157"/>
<dbReference type="InterPro" id="IPR004101">
    <property type="entry name" value="Mur_ligase_C"/>
</dbReference>
<evidence type="ECO:0000256" key="4">
    <source>
        <dbReference type="ARBA" id="ARBA00005150"/>
    </source>
</evidence>
<organism evidence="21 22">
    <name type="scientific">Natronococcus pandeyae</name>
    <dbReference type="NCBI Taxonomy" id="2055836"/>
    <lineage>
        <taxon>Archaea</taxon>
        <taxon>Methanobacteriati</taxon>
        <taxon>Methanobacteriota</taxon>
        <taxon>Stenosarchaea group</taxon>
        <taxon>Halobacteria</taxon>
        <taxon>Halobacteriales</taxon>
        <taxon>Natrialbaceae</taxon>
        <taxon>Natronococcus</taxon>
    </lineage>
</organism>
<keyword evidence="15" id="KW-0511">Multifunctional enzyme</keyword>
<evidence type="ECO:0000256" key="7">
    <source>
        <dbReference type="ARBA" id="ARBA00013025"/>
    </source>
</evidence>
<gene>
    <name evidence="21" type="primary">folP</name>
    <name evidence="21" type="ORF">CV102_23000</name>
</gene>
<dbReference type="InterPro" id="IPR036615">
    <property type="entry name" value="Mur_ligase_C_dom_sf"/>
</dbReference>
<comment type="pathway">
    <text evidence="4">Cofactor biosynthesis; tetrahydrofolylpolyglutamate biosynthesis.</text>
</comment>
<evidence type="ECO:0000256" key="13">
    <source>
        <dbReference type="ARBA" id="ARBA00022842"/>
    </source>
</evidence>
<evidence type="ECO:0000256" key="15">
    <source>
        <dbReference type="ARBA" id="ARBA00023268"/>
    </source>
</evidence>
<evidence type="ECO:0000313" key="21">
    <source>
        <dbReference type="EMBL" id="TYL36368.1"/>
    </source>
</evidence>
<comment type="similarity">
    <text evidence="5">In the C-terminal section; belongs to the DHPS family.</text>
</comment>
<evidence type="ECO:0000256" key="16">
    <source>
        <dbReference type="ARBA" id="ARBA00047493"/>
    </source>
</evidence>
<dbReference type="Pfam" id="PF08245">
    <property type="entry name" value="Mur_ligase_M"/>
    <property type="match status" value="1"/>
</dbReference>
<dbReference type="RefSeq" id="WP_148860328.1">
    <property type="nucleotide sequence ID" value="NZ_PHNJ01000019.1"/>
</dbReference>
<keyword evidence="8" id="KW-0436">Ligase</keyword>
<comment type="caution">
    <text evidence="21">The sequence shown here is derived from an EMBL/GenBank/DDBJ whole genome shotgun (WGS) entry which is preliminary data.</text>
</comment>
<evidence type="ECO:0000256" key="17">
    <source>
        <dbReference type="ARBA" id="ARBA00057011"/>
    </source>
</evidence>
<dbReference type="InterPro" id="IPR000489">
    <property type="entry name" value="Pterin-binding_dom"/>
</dbReference>
<dbReference type="GO" id="GO:0004156">
    <property type="term" value="F:dihydropteroate synthase activity"/>
    <property type="evidence" value="ECO:0007669"/>
    <property type="project" value="UniProtKB-EC"/>
</dbReference>
<evidence type="ECO:0000256" key="19">
    <source>
        <dbReference type="ARBA" id="ARBA00068433"/>
    </source>
</evidence>
<evidence type="ECO:0000256" key="8">
    <source>
        <dbReference type="ARBA" id="ARBA00022598"/>
    </source>
</evidence>
<sequence length="821" mass="88595">MEYHEAVSRVERLRRLRPEMGTETTAAMLSHLGNPHEDLVAVQIAGSNGKGSTARVLDRIFREEGHTVGCYTSPDLNDRRERITVGGRKIPKHEVVRFVETVWPFVVDRAVEGAAPTFFEVFTAMALWHFDREDVDVAVLEVGIGGRYDATSVVDPAAAAVTTVSLEHTDILGDTVEEIARDKAQVAPADAPLVTGATGAALDAIREETDVVRVGLEAESDRDGDSSDRSAETIDVVAEETGMVSPTTSSISLVGPDWEVRSRTPLLGRHQAVNAGIAATLARQIAGTSERDIAAGIRNVRWPGRFEVMDDEPLAILDGAHNPDACATVATLLERFEYDDLHLVFGALRDKDHPEMCRMLPDPDRVYLAAADVDRALGTDVLAETFDRETDAETDRFGSVLVALDRALRTAEPSDCVLVTGSLSVVGEARNWWTRTLRSVRTPTTERARAVMRRADVPASERRDRADRYPHRTLRFHVRQAEASELRTLMESLGGTCAVAGIGATDQHVEVVLGGTLAQFKDLVATLRGRAVGGRRLAEQLTDALGIGADGSTGDYPWNEGTAVMGILNVTPDSFHDGGEYDAVGDAVARAEEMVAAGADVVDVGGESTRPGAEPIPAETERERVLPVLERLDGLEATVSIDTRKPSVAEAALDAGADMVNDVTGLADAEMRRIVAEREVPAVLMHSLSAPVDPGRQHTYDDVVDDVLERLTERVLLAERAGIDRSRLVLDPGLGFGTTAAESFELLDRIAEFRALGTPLMIGHSHKSMFDHVARRDEDRLVPTAAATALAAERGVDLVRVHDVAPNAAAIATAERTVADR</sequence>
<dbReference type="NCBIfam" id="TIGR01496">
    <property type="entry name" value="DHPS"/>
    <property type="match status" value="1"/>
</dbReference>
<evidence type="ECO:0000256" key="2">
    <source>
        <dbReference type="ARBA" id="ARBA00001946"/>
    </source>
</evidence>
<keyword evidence="11" id="KW-0547">Nucleotide-binding</keyword>
<dbReference type="PANTHER" id="PTHR20941:SF1">
    <property type="entry name" value="FOLIC ACID SYNTHESIS PROTEIN FOL1"/>
    <property type="match status" value="1"/>
</dbReference>
<dbReference type="GO" id="GO:0046872">
    <property type="term" value="F:metal ion binding"/>
    <property type="evidence" value="ECO:0007669"/>
    <property type="project" value="UniProtKB-KW"/>
</dbReference>
<name>A0A8J8TNJ0_9EURY</name>
<comment type="catalytic activity">
    <reaction evidence="16">
        <text>(6S)-5,6,7,8-tetrahydrofolyl-(gamma-L-Glu)(n) + L-glutamate + ATP = (6S)-5,6,7,8-tetrahydrofolyl-(gamma-L-Glu)(n+1) + ADP + phosphate + H(+)</text>
        <dbReference type="Rhea" id="RHEA:10580"/>
        <dbReference type="Rhea" id="RHEA-COMP:14738"/>
        <dbReference type="Rhea" id="RHEA-COMP:14740"/>
        <dbReference type="ChEBI" id="CHEBI:15378"/>
        <dbReference type="ChEBI" id="CHEBI:29985"/>
        <dbReference type="ChEBI" id="CHEBI:30616"/>
        <dbReference type="ChEBI" id="CHEBI:43474"/>
        <dbReference type="ChEBI" id="CHEBI:141005"/>
        <dbReference type="ChEBI" id="CHEBI:456216"/>
        <dbReference type="EC" id="6.3.2.17"/>
    </reaction>
</comment>
<dbReference type="AlphaFoldDB" id="A0A8J8TNJ0"/>
<dbReference type="PROSITE" id="PS00792">
    <property type="entry name" value="DHPS_1"/>
    <property type="match status" value="1"/>
</dbReference>
<proteinExistence type="inferred from homology"/>
<comment type="similarity">
    <text evidence="18">In the N-terminal section; belongs to the folylpolyglutamate synthase family.</text>
</comment>